<evidence type="ECO:0000259" key="1">
    <source>
        <dbReference type="PROSITE" id="PS50125"/>
    </source>
</evidence>
<dbReference type="RefSeq" id="WP_103933386.1">
    <property type="nucleotide sequence ID" value="NZ_FNVA01000004.1"/>
</dbReference>
<dbReference type="InterPro" id="IPR029787">
    <property type="entry name" value="Nucleotide_cyclase"/>
</dbReference>
<gene>
    <name evidence="2" type="ORF">SAMN05421819_2481</name>
</gene>
<dbReference type="InterPro" id="IPR001054">
    <property type="entry name" value="A/G_cyclase"/>
</dbReference>
<feature type="domain" description="Guanylate cyclase" evidence="1">
    <location>
        <begin position="45"/>
        <end position="176"/>
    </location>
</feature>
<sequence length="231" mass="25171">MGLAEDLKSEVAAVFREVWSTRKGQVVPDTPDLKMSNDGVELEATVLYADIDGSTSMVDANPPQFAAEVYKTYLLCAARLIKSEGGVITAYDGDRVMAVFIGGSKNSSAVRCGLKIKAAVTEIINPAIKNQYNSDFQLRQVVGIDTSQLLVARTGIRGSNDLVWVGPAANHAAKLSGISEPLYSTYISAAVYARLSEDAKIGSDGKNMWEERAWQGKTIYRSHYYWHVPNS</sequence>
<dbReference type="EMBL" id="FNVA01000004">
    <property type="protein sequence ID" value="SEG31809.1"/>
    <property type="molecule type" value="Genomic_DNA"/>
</dbReference>
<name>A0A1H5Z5K6_9BACT</name>
<dbReference type="PANTHER" id="PTHR43081:SF1">
    <property type="entry name" value="ADENYLATE CYCLASE, TERMINAL-DIFFERENTIATION SPECIFIC"/>
    <property type="match status" value="1"/>
</dbReference>
<evidence type="ECO:0000313" key="2">
    <source>
        <dbReference type="EMBL" id="SEG31809.1"/>
    </source>
</evidence>
<dbReference type="PROSITE" id="PS50125">
    <property type="entry name" value="GUANYLATE_CYCLASE_2"/>
    <property type="match status" value="1"/>
</dbReference>
<proteinExistence type="predicted"/>
<dbReference type="InterPro" id="IPR050697">
    <property type="entry name" value="Adenylyl/Guanylyl_Cyclase_3/4"/>
</dbReference>
<dbReference type="Proteomes" id="UP000236728">
    <property type="component" value="Unassembled WGS sequence"/>
</dbReference>
<accession>A0A1H5Z5K6</accession>
<dbReference type="GO" id="GO:0004016">
    <property type="term" value="F:adenylate cyclase activity"/>
    <property type="evidence" value="ECO:0007669"/>
    <property type="project" value="UniProtKB-ARBA"/>
</dbReference>
<evidence type="ECO:0000313" key="3">
    <source>
        <dbReference type="Proteomes" id="UP000236728"/>
    </source>
</evidence>
<reference evidence="2 3" key="1">
    <citation type="submission" date="2016-10" db="EMBL/GenBank/DDBJ databases">
        <authorList>
            <person name="de Groot N.N."/>
        </authorList>
    </citation>
    <scope>NUCLEOTIDE SEQUENCE [LARGE SCALE GENOMIC DNA]</scope>
    <source>
        <strain evidence="2 3">DSM 22489</strain>
    </source>
</reference>
<dbReference type="Gene3D" id="3.30.70.1230">
    <property type="entry name" value="Nucleotide cyclase"/>
    <property type="match status" value="1"/>
</dbReference>
<dbReference type="OrthoDB" id="9785312at2"/>
<dbReference type="PANTHER" id="PTHR43081">
    <property type="entry name" value="ADENYLATE CYCLASE, TERMINAL-DIFFERENTIATION SPECIFIC-RELATED"/>
    <property type="match status" value="1"/>
</dbReference>
<dbReference type="GO" id="GO:0009190">
    <property type="term" value="P:cyclic nucleotide biosynthetic process"/>
    <property type="evidence" value="ECO:0007669"/>
    <property type="project" value="InterPro"/>
</dbReference>
<dbReference type="AlphaFoldDB" id="A0A1H5Z5K6"/>
<organism evidence="2 3">
    <name type="scientific">Bryocella elongata</name>
    <dbReference type="NCBI Taxonomy" id="863522"/>
    <lineage>
        <taxon>Bacteria</taxon>
        <taxon>Pseudomonadati</taxon>
        <taxon>Acidobacteriota</taxon>
        <taxon>Terriglobia</taxon>
        <taxon>Terriglobales</taxon>
        <taxon>Acidobacteriaceae</taxon>
        <taxon>Bryocella</taxon>
    </lineage>
</organism>
<dbReference type="SUPFAM" id="SSF55073">
    <property type="entry name" value="Nucleotide cyclase"/>
    <property type="match status" value="1"/>
</dbReference>
<dbReference type="GO" id="GO:0035556">
    <property type="term" value="P:intracellular signal transduction"/>
    <property type="evidence" value="ECO:0007669"/>
    <property type="project" value="InterPro"/>
</dbReference>
<dbReference type="CDD" id="cd07302">
    <property type="entry name" value="CHD"/>
    <property type="match status" value="1"/>
</dbReference>
<protein>
    <submittedName>
        <fullName evidence="2">Adenylate cyclase, class 3</fullName>
    </submittedName>
</protein>
<keyword evidence="3" id="KW-1185">Reference proteome</keyword>